<protein>
    <recommendedName>
        <fullName evidence="6">Hemolysin-type calcium-binding repeat-containing protein</fullName>
    </recommendedName>
</protein>
<gene>
    <name evidence="4" type="ORF">JL811_19735</name>
</gene>
<evidence type="ECO:0000313" key="5">
    <source>
        <dbReference type="Proteomes" id="UP000648908"/>
    </source>
</evidence>
<keyword evidence="5" id="KW-1185">Reference proteome</keyword>
<evidence type="ECO:0000256" key="2">
    <source>
        <dbReference type="ARBA" id="ARBA00022525"/>
    </source>
</evidence>
<dbReference type="Pfam" id="PF00353">
    <property type="entry name" value="HemolysinCabind"/>
    <property type="match status" value="4"/>
</dbReference>
<comment type="subcellular location">
    <subcellularLocation>
        <location evidence="1">Secreted</location>
    </subcellularLocation>
</comment>
<evidence type="ECO:0008006" key="6">
    <source>
        <dbReference type="Google" id="ProtNLM"/>
    </source>
</evidence>
<evidence type="ECO:0000256" key="1">
    <source>
        <dbReference type="ARBA" id="ARBA00004613"/>
    </source>
</evidence>
<dbReference type="PANTHER" id="PTHR38340">
    <property type="entry name" value="S-LAYER PROTEIN"/>
    <property type="match status" value="1"/>
</dbReference>
<feature type="region of interest" description="Disordered" evidence="3">
    <location>
        <begin position="526"/>
        <end position="558"/>
    </location>
</feature>
<evidence type="ECO:0000313" key="4">
    <source>
        <dbReference type="EMBL" id="MBL4919435.1"/>
    </source>
</evidence>
<dbReference type="PROSITE" id="PS00330">
    <property type="entry name" value="HEMOLYSIN_CALCIUM"/>
    <property type="match status" value="4"/>
</dbReference>
<dbReference type="SUPFAM" id="SSF51120">
    <property type="entry name" value="beta-Roll"/>
    <property type="match status" value="3"/>
</dbReference>
<dbReference type="AlphaFoldDB" id="A0A8K0VHQ5"/>
<dbReference type="GO" id="GO:0005509">
    <property type="term" value="F:calcium ion binding"/>
    <property type="evidence" value="ECO:0007669"/>
    <property type="project" value="InterPro"/>
</dbReference>
<dbReference type="InterPro" id="IPR011049">
    <property type="entry name" value="Serralysin-like_metalloprot_C"/>
</dbReference>
<name>A0A8K0VHQ5_9RHOB</name>
<keyword evidence="2" id="KW-0964">Secreted</keyword>
<feature type="non-terminal residue" evidence="4">
    <location>
        <position position="647"/>
    </location>
</feature>
<accession>A0A8K0VHQ5</accession>
<dbReference type="InterPro" id="IPR001343">
    <property type="entry name" value="Hemolysn_Ca-bd"/>
</dbReference>
<comment type="caution">
    <text evidence="4">The sequence shown here is derived from an EMBL/GenBank/DDBJ whole genome shotgun (WGS) entry which is preliminary data.</text>
</comment>
<dbReference type="PANTHER" id="PTHR38340:SF1">
    <property type="entry name" value="S-LAYER PROTEIN"/>
    <property type="match status" value="1"/>
</dbReference>
<dbReference type="PRINTS" id="PR00313">
    <property type="entry name" value="CABNDNGRPT"/>
</dbReference>
<dbReference type="GO" id="GO:0005576">
    <property type="term" value="C:extracellular region"/>
    <property type="evidence" value="ECO:0007669"/>
    <property type="project" value="UniProtKB-SubCell"/>
</dbReference>
<dbReference type="RefSeq" id="WP_273542514.1">
    <property type="nucleotide sequence ID" value="NZ_JAESVN010000032.1"/>
</dbReference>
<dbReference type="Gene3D" id="2.150.10.10">
    <property type="entry name" value="Serralysin-like metalloprotease, C-terminal"/>
    <property type="match status" value="4"/>
</dbReference>
<dbReference type="InterPro" id="IPR050557">
    <property type="entry name" value="RTX_toxin/Mannuronan_C5-epim"/>
</dbReference>
<sequence length="647" mass="64083">MGVLRHVATLAGSSGLPLATISDMLLSGDGRLYTISRSGDGIALFDTAGPGAPALLGQAALRGAAPVAGLTPGLAELALPGAAALLMPAGFIGGAASTYQTGPADLPETAVRWQAGAALPNDLALIRVIEGAAVPAVMTVGRDGALRPFMITTTGRPAAEAPGVPVPQAGGAVTDMDMVRLGTGSLLVTASASGQAVVSYRIRPDLSLDRIALIDGPASGIGFAAPSALKTVRLGEEAYVLLASAGSSSLTVFRLGAEGGLLATDHVTDSLETRFRSVTVLETLTLGDQVFVLAGGADDGLSLLMLLPGGRLIHLAALADTEAMVLGAPVALAAGPVAGGGGQIFLASAREAGLTRLALDHLPGVLREGGSGTLAGTAQDDLLIAGNGVTLVRGGAGNDILLSPEGPGAAVRLEGGAGQDVFVIRPGARQITLADYTAGTDRIDLTLFPMLRSLDQVRITPMAHGAVLRIGETMIEILTPTGQTLPASHFTQSDLLPFSRFIPAAPLSTPQGLLIVLDNTGGTASGQDGNDTIRGGAGNDTIRGNAGDDAIEGGAGNDNIGGGPGNDLIFGDAGANILWGGLGNDTVQGGSGNDTIHGGGSGTNQLFGNGGDDLIFAGNGGDFIGGGAGNDTIRGGDAADTIYGGLG</sequence>
<proteinExistence type="predicted"/>
<reference evidence="4" key="1">
    <citation type="submission" date="2021-01" db="EMBL/GenBank/DDBJ databases">
        <title>Tabrizicola alba sp. nov. a motile alkaliphilic bacterium isolated from a soda lake.</title>
        <authorList>
            <person name="Szuroczki S."/>
            <person name="Abbaszade G."/>
            <person name="Schumann P."/>
            <person name="Toth E."/>
        </authorList>
    </citation>
    <scope>NUCLEOTIDE SEQUENCE</scope>
    <source>
        <strain evidence="4">DMG-N-6</strain>
    </source>
</reference>
<dbReference type="EMBL" id="JAESVN010000032">
    <property type="protein sequence ID" value="MBL4919435.1"/>
    <property type="molecule type" value="Genomic_DNA"/>
</dbReference>
<evidence type="ECO:0000256" key="3">
    <source>
        <dbReference type="SAM" id="MobiDB-lite"/>
    </source>
</evidence>
<dbReference type="InterPro" id="IPR018511">
    <property type="entry name" value="Hemolysin-typ_Ca-bd_CS"/>
</dbReference>
<organism evidence="4 5">
    <name type="scientific">Szabonella alba</name>
    <dbReference type="NCBI Taxonomy" id="2804194"/>
    <lineage>
        <taxon>Bacteria</taxon>
        <taxon>Pseudomonadati</taxon>
        <taxon>Pseudomonadota</taxon>
        <taxon>Alphaproteobacteria</taxon>
        <taxon>Rhodobacterales</taxon>
        <taxon>Paracoccaceae</taxon>
        <taxon>Szabonella</taxon>
    </lineage>
</organism>
<dbReference type="Proteomes" id="UP000648908">
    <property type="component" value="Unassembled WGS sequence"/>
</dbReference>